<name>A0A0F9G200_9ZZZZ</name>
<dbReference type="AlphaFoldDB" id="A0A0F9G200"/>
<feature type="non-terminal residue" evidence="1">
    <location>
        <position position="1"/>
    </location>
</feature>
<accession>A0A0F9G200</accession>
<dbReference type="EMBL" id="LAZR01030172">
    <property type="protein sequence ID" value="KKL57422.1"/>
    <property type="molecule type" value="Genomic_DNA"/>
</dbReference>
<feature type="non-terminal residue" evidence="1">
    <location>
        <position position="608"/>
    </location>
</feature>
<comment type="caution">
    <text evidence="1">The sequence shown here is derived from an EMBL/GenBank/DDBJ whole genome shotgun (WGS) entry which is preliminary data.</text>
</comment>
<sequence length="608" mass="66313">FGTNPVDNYNSSISSVTFDLKVSDNFNVDALRLYGNWTGTWSINQTNMSAVNDSYWNITVTGIPDGKNHVWAAWGNDTLGNNDFTNTNRTFTVDTTAPTISLPNSNETDIFQNEIFCLNITVTDATIGVDVVWAEVNDTTALVNYTMSEDGTSCDGTPSDGIYGIEIPGTNIGIWNYTKVFANDTLGNSDILDFTDISINVTAVPDTVFPIFSNFDQNVANNSNYSFSQVYDFNVSVLNNNGTVFLSFNNINYSATNLTFETFNATIGGLGTGTYSYFWWGYGNGTNENYNSSIGRSYVVQKSLITANLTNNDTWTVTYPTAVQIGLNELNEGDGDVTYVVWRDDVNKGTGEDVVLGVGGYNYKLNTTGGTNYTGNSSLDAQTLTVDANTGSCNVLFNETSPITFPNVFLVWSNCTSAFTLSINGTSISNNSLQALGAGAYNFSVERTDTGNYSNIYDEQEFVVNKSTPVLTQFLNETNDNLTITYPQQVNASAYTTAGTVNIFRNSTGVTSENTLNISLVVGYYLYTFNVTGNQNYSDVSGVFLYALVNQGTGNITTYINNARDNRTTSQFNEEWLNATLVTGSGNIELYYNDSLINQGASPLSNLT</sequence>
<protein>
    <submittedName>
        <fullName evidence="1">Uncharacterized protein</fullName>
    </submittedName>
</protein>
<evidence type="ECO:0000313" key="1">
    <source>
        <dbReference type="EMBL" id="KKL57422.1"/>
    </source>
</evidence>
<proteinExistence type="predicted"/>
<gene>
    <name evidence="1" type="ORF">LCGC14_2235570</name>
</gene>
<reference evidence="1" key="1">
    <citation type="journal article" date="2015" name="Nature">
        <title>Complex archaea that bridge the gap between prokaryotes and eukaryotes.</title>
        <authorList>
            <person name="Spang A."/>
            <person name="Saw J.H."/>
            <person name="Jorgensen S.L."/>
            <person name="Zaremba-Niedzwiedzka K."/>
            <person name="Martijn J."/>
            <person name="Lind A.E."/>
            <person name="van Eijk R."/>
            <person name="Schleper C."/>
            <person name="Guy L."/>
            <person name="Ettema T.J."/>
        </authorList>
    </citation>
    <scope>NUCLEOTIDE SEQUENCE</scope>
</reference>
<organism evidence="1">
    <name type="scientific">marine sediment metagenome</name>
    <dbReference type="NCBI Taxonomy" id="412755"/>
    <lineage>
        <taxon>unclassified sequences</taxon>
        <taxon>metagenomes</taxon>
        <taxon>ecological metagenomes</taxon>
    </lineage>
</organism>